<evidence type="ECO:0000313" key="2">
    <source>
        <dbReference type="Proteomes" id="UP000663838"/>
    </source>
</evidence>
<dbReference type="EMBL" id="CAJOBS010007008">
    <property type="protein sequence ID" value="CAF4918139.1"/>
    <property type="molecule type" value="Genomic_DNA"/>
</dbReference>
<reference evidence="1" key="1">
    <citation type="submission" date="2021-02" db="EMBL/GenBank/DDBJ databases">
        <authorList>
            <person name="Nowell W R."/>
        </authorList>
    </citation>
    <scope>NUCLEOTIDE SEQUENCE</scope>
</reference>
<accession>A0A821W917</accession>
<protein>
    <submittedName>
        <fullName evidence="1">Uncharacterized protein</fullName>
    </submittedName>
</protein>
<comment type="caution">
    <text evidence="1">The sequence shown here is derived from an EMBL/GenBank/DDBJ whole genome shotgun (WGS) entry which is preliminary data.</text>
</comment>
<dbReference type="AlphaFoldDB" id="A0A821W917"/>
<sequence length="53" mass="5645">GSSVTLKPQPPTTDVVSTVTQNIQQLDIPDDCSMLDDVRICPISQVSGISFVV</sequence>
<proteinExistence type="predicted"/>
<dbReference type="Proteomes" id="UP000663838">
    <property type="component" value="Unassembled WGS sequence"/>
</dbReference>
<feature type="non-terminal residue" evidence="1">
    <location>
        <position position="1"/>
    </location>
</feature>
<organism evidence="1 2">
    <name type="scientific">Rotaria socialis</name>
    <dbReference type="NCBI Taxonomy" id="392032"/>
    <lineage>
        <taxon>Eukaryota</taxon>
        <taxon>Metazoa</taxon>
        <taxon>Spiralia</taxon>
        <taxon>Gnathifera</taxon>
        <taxon>Rotifera</taxon>
        <taxon>Eurotatoria</taxon>
        <taxon>Bdelloidea</taxon>
        <taxon>Philodinida</taxon>
        <taxon>Philodinidae</taxon>
        <taxon>Rotaria</taxon>
    </lineage>
</organism>
<evidence type="ECO:0000313" key="1">
    <source>
        <dbReference type="EMBL" id="CAF4918139.1"/>
    </source>
</evidence>
<name>A0A821W917_9BILA</name>
<gene>
    <name evidence="1" type="ORF">TOA249_LOCUS31898</name>
</gene>